<evidence type="ECO:0000256" key="1">
    <source>
        <dbReference type="SAM" id="Phobius"/>
    </source>
</evidence>
<proteinExistence type="predicted"/>
<accession>A0AAX0S3G6</accession>
<protein>
    <submittedName>
        <fullName evidence="2">Uncharacterized protein</fullName>
    </submittedName>
</protein>
<reference evidence="2 3" key="1">
    <citation type="submission" date="2017-09" db="EMBL/GenBank/DDBJ databases">
        <title>Large-scale bioinformatics analysis of Bacillus genomes uncovers conserved roles of natural products in bacterial physiology.</title>
        <authorList>
            <consortium name="Agbiome Team Llc"/>
            <person name="Bleich R.M."/>
            <person name="Kirk G.J."/>
            <person name="Santa Maria K.C."/>
            <person name="Allen S.E."/>
            <person name="Farag S."/>
            <person name="Shank E.A."/>
            <person name="Bowers A."/>
        </authorList>
    </citation>
    <scope>NUCLEOTIDE SEQUENCE [LARGE SCALE GENOMIC DNA]</scope>
    <source>
        <strain evidence="2 3">AFS003229</strain>
    </source>
</reference>
<gene>
    <name evidence="2" type="ORF">CN689_15170</name>
</gene>
<evidence type="ECO:0000313" key="2">
    <source>
        <dbReference type="EMBL" id="PEJ31976.1"/>
    </source>
</evidence>
<name>A0AAX0S3G6_9BACI</name>
<keyword evidence="1" id="KW-0812">Transmembrane</keyword>
<comment type="caution">
    <text evidence="2">The sequence shown here is derived from an EMBL/GenBank/DDBJ whole genome shotgun (WGS) entry which is preliminary data.</text>
</comment>
<feature type="transmembrane region" description="Helical" evidence="1">
    <location>
        <begin position="128"/>
        <end position="148"/>
    </location>
</feature>
<dbReference type="RefSeq" id="WP_098176488.1">
    <property type="nucleotide sequence ID" value="NZ_JBNNLT010000032.1"/>
</dbReference>
<keyword evidence="1" id="KW-0472">Membrane</keyword>
<sequence>MAIYPLNNFEHSLNDKPVEPIILNFEGYDNTTINSNLSNNFAFKHESKDSKISFSNTPFEKSDLTMFTIEEQVKYDLPKTNLQGSGKLNVDVSINDDLKVNIVGEAIELKAANRSLLPSFIKFLNENLSAILITLFSAIMAAFFSMLYEKNSAQSTKE</sequence>
<organism evidence="2 3">
    <name type="scientific">Peribacillus butanolivorans</name>
    <dbReference type="NCBI Taxonomy" id="421767"/>
    <lineage>
        <taxon>Bacteria</taxon>
        <taxon>Bacillati</taxon>
        <taxon>Bacillota</taxon>
        <taxon>Bacilli</taxon>
        <taxon>Bacillales</taxon>
        <taxon>Bacillaceae</taxon>
        <taxon>Peribacillus</taxon>
    </lineage>
</organism>
<keyword evidence="1" id="KW-1133">Transmembrane helix</keyword>
<dbReference type="Proteomes" id="UP000220106">
    <property type="component" value="Unassembled WGS sequence"/>
</dbReference>
<evidence type="ECO:0000313" key="3">
    <source>
        <dbReference type="Proteomes" id="UP000220106"/>
    </source>
</evidence>
<dbReference type="EMBL" id="NUEQ01000026">
    <property type="protein sequence ID" value="PEJ31976.1"/>
    <property type="molecule type" value="Genomic_DNA"/>
</dbReference>
<dbReference type="AlphaFoldDB" id="A0AAX0S3G6"/>